<reference evidence="1" key="2">
    <citation type="submission" date="2025-09" db="UniProtKB">
        <authorList>
            <consortium name="Ensembl"/>
        </authorList>
    </citation>
    <scope>IDENTIFICATION</scope>
</reference>
<protein>
    <recommendedName>
        <fullName evidence="3">MYM-type domain-containing protein</fullName>
    </recommendedName>
</protein>
<dbReference type="InterPro" id="IPR051284">
    <property type="entry name" value="ZnF_MYMT-QRICH1"/>
</dbReference>
<dbReference type="Proteomes" id="UP000694523">
    <property type="component" value="Unplaced"/>
</dbReference>
<keyword evidence="2" id="KW-1185">Reference proteome</keyword>
<organism evidence="1 2">
    <name type="scientific">Neogobius melanostomus</name>
    <name type="common">round goby</name>
    <dbReference type="NCBI Taxonomy" id="47308"/>
    <lineage>
        <taxon>Eukaryota</taxon>
        <taxon>Metazoa</taxon>
        <taxon>Chordata</taxon>
        <taxon>Craniata</taxon>
        <taxon>Vertebrata</taxon>
        <taxon>Euteleostomi</taxon>
        <taxon>Actinopterygii</taxon>
        <taxon>Neopterygii</taxon>
        <taxon>Teleostei</taxon>
        <taxon>Neoteleostei</taxon>
        <taxon>Acanthomorphata</taxon>
        <taxon>Gobiaria</taxon>
        <taxon>Gobiiformes</taxon>
        <taxon>Gobioidei</taxon>
        <taxon>Gobiidae</taxon>
        <taxon>Benthophilinae</taxon>
        <taxon>Neogobiini</taxon>
        <taxon>Neogobius</taxon>
    </lineage>
</organism>
<dbReference type="AlphaFoldDB" id="A0A8C6WDV4"/>
<reference evidence="1" key="1">
    <citation type="submission" date="2025-08" db="UniProtKB">
        <authorList>
            <consortium name="Ensembl"/>
        </authorList>
    </citation>
    <scope>IDENTIFICATION</scope>
</reference>
<dbReference type="Ensembl" id="ENSNMLT00000000110.1">
    <property type="protein sequence ID" value="ENSNMLP00000000086.1"/>
    <property type="gene ID" value="ENSNMLG00000000071.1"/>
</dbReference>
<sequence>MSYLLQNKLVFFCTQNCLLEFKTANALVNVCEYCKVEKVTKEVRRISNRDCHFCSDGERTTYSKHYCLTAHYGNSSEEFCSDGCRSKYTMLFCHVRGVLCKIDFFKLYIMLLCHSLIKHMPGVLPWLIHIFLSNQ</sequence>
<evidence type="ECO:0000313" key="2">
    <source>
        <dbReference type="Proteomes" id="UP000694523"/>
    </source>
</evidence>
<evidence type="ECO:0000313" key="1">
    <source>
        <dbReference type="Ensembl" id="ENSNMLP00000000086.1"/>
    </source>
</evidence>
<evidence type="ECO:0008006" key="3">
    <source>
        <dbReference type="Google" id="ProtNLM"/>
    </source>
</evidence>
<accession>A0A8C6WDV4</accession>
<dbReference type="PANTHER" id="PTHR45736">
    <property type="entry name" value="ZINC FINGER MYM-TYPE PROTEIN"/>
    <property type="match status" value="1"/>
</dbReference>
<name>A0A8C6WDV4_9GOBI</name>
<proteinExistence type="predicted"/>
<dbReference type="PANTHER" id="PTHR45736:SF5">
    <property type="entry name" value="ZINC FINGER MYM-TYPE PROTEIN 4"/>
    <property type="match status" value="1"/>
</dbReference>